<protein>
    <submittedName>
        <fullName evidence="6">Class I SAM-dependent methyltransferase</fullName>
    </submittedName>
</protein>
<reference evidence="6 7" key="1">
    <citation type="submission" date="2018-04" db="EMBL/GenBank/DDBJ databases">
        <title>The genome sequence of Caulobacter sp. 744.</title>
        <authorList>
            <person name="Gao J."/>
            <person name="Sun J."/>
        </authorList>
    </citation>
    <scope>NUCLEOTIDE SEQUENCE [LARGE SCALE GENOMIC DNA]</scope>
    <source>
        <strain evidence="6 7">774</strain>
    </source>
</reference>
<dbReference type="SUPFAM" id="SSF53335">
    <property type="entry name" value="S-adenosyl-L-methionine-dependent methyltransferases"/>
    <property type="match status" value="1"/>
</dbReference>
<evidence type="ECO:0000313" key="6">
    <source>
        <dbReference type="EMBL" id="PVM85518.1"/>
    </source>
</evidence>
<evidence type="ECO:0000256" key="4">
    <source>
        <dbReference type="SAM" id="MobiDB-lite"/>
    </source>
</evidence>
<dbReference type="Proteomes" id="UP000245073">
    <property type="component" value="Unassembled WGS sequence"/>
</dbReference>
<dbReference type="GO" id="GO:0008168">
    <property type="term" value="F:methyltransferase activity"/>
    <property type="evidence" value="ECO:0007669"/>
    <property type="project" value="UniProtKB-KW"/>
</dbReference>
<dbReference type="PANTHER" id="PTHR43464">
    <property type="entry name" value="METHYLTRANSFERASE"/>
    <property type="match status" value="1"/>
</dbReference>
<keyword evidence="7" id="KW-1185">Reference proteome</keyword>
<dbReference type="InterPro" id="IPR029063">
    <property type="entry name" value="SAM-dependent_MTases_sf"/>
</dbReference>
<keyword evidence="2 6" id="KW-0808">Transferase</keyword>
<evidence type="ECO:0000256" key="1">
    <source>
        <dbReference type="ARBA" id="ARBA00022603"/>
    </source>
</evidence>
<name>A0A2T9JP98_9CAUL</name>
<evidence type="ECO:0000256" key="3">
    <source>
        <dbReference type="ARBA" id="ARBA00022691"/>
    </source>
</evidence>
<evidence type="ECO:0000313" key="7">
    <source>
        <dbReference type="Proteomes" id="UP000245073"/>
    </source>
</evidence>
<dbReference type="AlphaFoldDB" id="A0A2T9JP98"/>
<dbReference type="GO" id="GO:0032259">
    <property type="term" value="P:methylation"/>
    <property type="evidence" value="ECO:0007669"/>
    <property type="project" value="UniProtKB-KW"/>
</dbReference>
<feature type="region of interest" description="Disordered" evidence="4">
    <location>
        <begin position="1"/>
        <end position="22"/>
    </location>
</feature>
<evidence type="ECO:0000256" key="2">
    <source>
        <dbReference type="ARBA" id="ARBA00022679"/>
    </source>
</evidence>
<gene>
    <name evidence="6" type="ORF">DDF67_17930</name>
</gene>
<dbReference type="EMBL" id="QDKQ01000060">
    <property type="protein sequence ID" value="PVM85518.1"/>
    <property type="molecule type" value="Genomic_DNA"/>
</dbReference>
<dbReference type="CDD" id="cd02440">
    <property type="entry name" value="AdoMet_MTases"/>
    <property type="match status" value="1"/>
</dbReference>
<dbReference type="OrthoDB" id="5449367at2"/>
<dbReference type="Pfam" id="PF13649">
    <property type="entry name" value="Methyltransf_25"/>
    <property type="match status" value="1"/>
</dbReference>
<dbReference type="InterPro" id="IPR041698">
    <property type="entry name" value="Methyltransf_25"/>
</dbReference>
<dbReference type="PANTHER" id="PTHR43464:SF19">
    <property type="entry name" value="UBIQUINONE BIOSYNTHESIS O-METHYLTRANSFERASE, MITOCHONDRIAL"/>
    <property type="match status" value="1"/>
</dbReference>
<proteinExistence type="predicted"/>
<accession>A0A2T9JP98</accession>
<dbReference type="Gene3D" id="3.40.50.150">
    <property type="entry name" value="Vaccinia Virus protein VP39"/>
    <property type="match status" value="1"/>
</dbReference>
<organism evidence="6 7">
    <name type="scientific">Caulobacter endophyticus</name>
    <dbReference type="NCBI Taxonomy" id="2172652"/>
    <lineage>
        <taxon>Bacteria</taxon>
        <taxon>Pseudomonadati</taxon>
        <taxon>Pseudomonadota</taxon>
        <taxon>Alphaproteobacteria</taxon>
        <taxon>Caulobacterales</taxon>
        <taxon>Caulobacteraceae</taxon>
        <taxon>Caulobacter</taxon>
    </lineage>
</organism>
<comment type="caution">
    <text evidence="6">The sequence shown here is derived from an EMBL/GenBank/DDBJ whole genome shotgun (WGS) entry which is preliminary data.</text>
</comment>
<feature type="domain" description="Methyltransferase" evidence="5">
    <location>
        <begin position="200"/>
        <end position="296"/>
    </location>
</feature>
<evidence type="ECO:0000259" key="5">
    <source>
        <dbReference type="Pfam" id="PF13649"/>
    </source>
</evidence>
<sequence length="403" mass="44766">MLNTFQQVDHPILPKPTHDEGSRQEFTKSFKQFIQQGLLPGLGPVFGVRAAKAFEREHGRAPADRRDIRSAMVKDLYFQHYAAANRIAQELLWESTNVTIDRELPELIEKARGLSASAKGQLDLPEEFETPRYVTSIDIHCMPGGYAGAVAPDDISTGALYDRGVYLYAMGYMGPFNDDMGRSVCNYVNRRLDGFKPKRILDLGCTVGHSTLPYKELFPEAEVWGVDVAAPQVRYAHARAAGLGLEVNFAQMNAEETRFEDGSFDLIVSHILLHETSGKAMPRIFNECHRLLAPGGYMIHADLPPFDNMDPFTQFILDNETWYNNEPFWGAMRETDQVALAKAAGFPPESIKFDTAPMAIMEFVAQQAAGYSQDASAAVSDREFAAGEYAPGGGWEVLIARKA</sequence>
<keyword evidence="3" id="KW-0949">S-adenosyl-L-methionine</keyword>
<keyword evidence="1 6" id="KW-0489">Methyltransferase</keyword>